<reference evidence="2 3" key="1">
    <citation type="journal article" date="2006" name="Science">
        <title>The genome of black cottonwood, Populus trichocarpa (Torr. &amp; Gray).</title>
        <authorList>
            <person name="Tuskan G.A."/>
            <person name="Difazio S."/>
            <person name="Jansson S."/>
            <person name="Bohlmann J."/>
            <person name="Grigoriev I."/>
            <person name="Hellsten U."/>
            <person name="Putnam N."/>
            <person name="Ralph S."/>
            <person name="Rombauts S."/>
            <person name="Salamov A."/>
            <person name="Schein J."/>
            <person name="Sterck L."/>
            <person name="Aerts A."/>
            <person name="Bhalerao R.R."/>
            <person name="Bhalerao R.P."/>
            <person name="Blaudez D."/>
            <person name="Boerjan W."/>
            <person name="Brun A."/>
            <person name="Brunner A."/>
            <person name="Busov V."/>
            <person name="Campbell M."/>
            <person name="Carlson J."/>
            <person name="Chalot M."/>
            <person name="Chapman J."/>
            <person name="Chen G.L."/>
            <person name="Cooper D."/>
            <person name="Coutinho P.M."/>
            <person name="Couturier J."/>
            <person name="Covert S."/>
            <person name="Cronk Q."/>
            <person name="Cunningham R."/>
            <person name="Davis J."/>
            <person name="Degroeve S."/>
            <person name="Dejardin A."/>
            <person name="Depamphilis C."/>
            <person name="Detter J."/>
            <person name="Dirks B."/>
            <person name="Dubchak I."/>
            <person name="Duplessis S."/>
            <person name="Ehlting J."/>
            <person name="Ellis B."/>
            <person name="Gendler K."/>
            <person name="Goodstein D."/>
            <person name="Gribskov M."/>
            <person name="Grimwood J."/>
            <person name="Groover A."/>
            <person name="Gunter L."/>
            <person name="Hamberger B."/>
            <person name="Heinze B."/>
            <person name="Helariutta Y."/>
            <person name="Henrissat B."/>
            <person name="Holligan D."/>
            <person name="Holt R."/>
            <person name="Huang W."/>
            <person name="Islam-Faridi N."/>
            <person name="Jones S."/>
            <person name="Jones-Rhoades M."/>
            <person name="Jorgensen R."/>
            <person name="Joshi C."/>
            <person name="Kangasjarvi J."/>
            <person name="Karlsson J."/>
            <person name="Kelleher C."/>
            <person name="Kirkpatrick R."/>
            <person name="Kirst M."/>
            <person name="Kohler A."/>
            <person name="Kalluri U."/>
            <person name="Larimer F."/>
            <person name="Leebens-Mack J."/>
            <person name="Leple J.C."/>
            <person name="Locascio P."/>
            <person name="Lou Y."/>
            <person name="Lucas S."/>
            <person name="Martin F."/>
            <person name="Montanini B."/>
            <person name="Napoli C."/>
            <person name="Nelson D.R."/>
            <person name="Nelson C."/>
            <person name="Nieminen K."/>
            <person name="Nilsson O."/>
            <person name="Pereda V."/>
            <person name="Peter G."/>
            <person name="Philippe R."/>
            <person name="Pilate G."/>
            <person name="Poliakov A."/>
            <person name="Razumovskaya J."/>
            <person name="Richardson P."/>
            <person name="Rinaldi C."/>
            <person name="Ritland K."/>
            <person name="Rouze P."/>
            <person name="Ryaboy D."/>
            <person name="Schmutz J."/>
            <person name="Schrader J."/>
            <person name="Segerman B."/>
            <person name="Shin H."/>
            <person name="Siddiqui A."/>
            <person name="Sterky F."/>
            <person name="Terry A."/>
            <person name="Tsai C.J."/>
            <person name="Uberbacher E."/>
            <person name="Unneberg P."/>
            <person name="Vahala J."/>
            <person name="Wall K."/>
            <person name="Wessler S."/>
            <person name="Yang G."/>
            <person name="Yin T."/>
            <person name="Douglas C."/>
            <person name="Marra M."/>
            <person name="Sandberg G."/>
            <person name="Van de Peer Y."/>
            <person name="Rokhsar D."/>
        </authorList>
    </citation>
    <scope>NUCLEOTIDE SEQUENCE [LARGE SCALE GENOMIC DNA]</scope>
    <source>
        <strain evidence="3">cv. Nisqually</strain>
    </source>
</reference>
<keyword evidence="1" id="KW-0472">Membrane</keyword>
<evidence type="ECO:0000256" key="1">
    <source>
        <dbReference type="SAM" id="Phobius"/>
    </source>
</evidence>
<evidence type="ECO:0000313" key="3">
    <source>
        <dbReference type="Proteomes" id="UP000006729"/>
    </source>
</evidence>
<dbReference type="HOGENOM" id="CLU_2594288_0_0_1"/>
<feature type="transmembrane region" description="Helical" evidence="1">
    <location>
        <begin position="16"/>
        <end position="36"/>
    </location>
</feature>
<protein>
    <submittedName>
        <fullName evidence="2">Uncharacterized protein</fullName>
    </submittedName>
</protein>
<keyword evidence="3" id="KW-1185">Reference proteome</keyword>
<dbReference type="EMBL" id="CM009293">
    <property type="protein sequence ID" value="PNT42829.1"/>
    <property type="molecule type" value="Genomic_DNA"/>
</dbReference>
<organism evidence="2 3">
    <name type="scientific">Populus trichocarpa</name>
    <name type="common">Western balsam poplar</name>
    <name type="synonym">Populus balsamifera subsp. trichocarpa</name>
    <dbReference type="NCBI Taxonomy" id="3694"/>
    <lineage>
        <taxon>Eukaryota</taxon>
        <taxon>Viridiplantae</taxon>
        <taxon>Streptophyta</taxon>
        <taxon>Embryophyta</taxon>
        <taxon>Tracheophyta</taxon>
        <taxon>Spermatophyta</taxon>
        <taxon>Magnoliopsida</taxon>
        <taxon>eudicotyledons</taxon>
        <taxon>Gunneridae</taxon>
        <taxon>Pentapetalae</taxon>
        <taxon>rosids</taxon>
        <taxon>fabids</taxon>
        <taxon>Malpighiales</taxon>
        <taxon>Salicaceae</taxon>
        <taxon>Saliceae</taxon>
        <taxon>Populus</taxon>
    </lineage>
</organism>
<keyword evidence="1" id="KW-1133">Transmembrane helix</keyword>
<dbReference type="Proteomes" id="UP000006729">
    <property type="component" value="Chromosome 4"/>
</dbReference>
<keyword evidence="1" id="KW-0812">Transmembrane</keyword>
<name>U5GNP6_POPTR</name>
<evidence type="ECO:0000313" key="2">
    <source>
        <dbReference type="EMBL" id="PNT42829.1"/>
    </source>
</evidence>
<feature type="transmembrane region" description="Helical" evidence="1">
    <location>
        <begin position="42"/>
        <end position="64"/>
    </location>
</feature>
<gene>
    <name evidence="2" type="ORF">POPTR_004G233600</name>
</gene>
<accession>U5GNP6</accession>
<sequence>MAVGLSITRGLYNGKMTWFVLLSCMMAAMGGVIFSYDIRISGLFFSAISILNRIFPANFALLLVSRYYKLNLFRYTMCHI</sequence>
<dbReference type="STRING" id="3694.U5GNP6"/>
<proteinExistence type="predicted"/>
<dbReference type="AlphaFoldDB" id="U5GNP6"/>
<dbReference type="InParanoid" id="U5GNP6"/>